<dbReference type="InterPro" id="IPR037051">
    <property type="entry name" value="4-carb_acid_sugar_kinase_N_sf"/>
</dbReference>
<dbReference type="SUPFAM" id="SSF142764">
    <property type="entry name" value="YgbK-like"/>
    <property type="match status" value="1"/>
</dbReference>
<dbReference type="GO" id="GO:0005524">
    <property type="term" value="F:ATP binding"/>
    <property type="evidence" value="ECO:0007669"/>
    <property type="project" value="UniProtKB-KW"/>
</dbReference>
<dbReference type="Proteomes" id="UP000239434">
    <property type="component" value="Unassembled WGS sequence"/>
</dbReference>
<evidence type="ECO:0000259" key="8">
    <source>
        <dbReference type="Pfam" id="PF17042"/>
    </source>
</evidence>
<dbReference type="Pfam" id="PF07005">
    <property type="entry name" value="SBD_N"/>
    <property type="match status" value="1"/>
</dbReference>
<comment type="caution">
    <text evidence="9">The sequence shown here is derived from an EMBL/GenBank/DDBJ whole genome shotgun (WGS) entry which is preliminary data.</text>
</comment>
<dbReference type="GO" id="GO:0016301">
    <property type="term" value="F:kinase activity"/>
    <property type="evidence" value="ECO:0007669"/>
    <property type="project" value="UniProtKB-KW"/>
</dbReference>
<dbReference type="AlphaFoldDB" id="A0A2S9IW86"/>
<protein>
    <submittedName>
        <fullName evidence="9">Hrp-dependent type III effector protein</fullName>
    </submittedName>
</protein>
<evidence type="ECO:0000256" key="1">
    <source>
        <dbReference type="ARBA" id="ARBA00005715"/>
    </source>
</evidence>
<reference evidence="9 10" key="1">
    <citation type="submission" date="2018-02" db="EMBL/GenBank/DDBJ databases">
        <title>The draft genome of Phyllobacterium sp. 1N-3.</title>
        <authorList>
            <person name="Liu L."/>
            <person name="Li L."/>
            <person name="Zhang X."/>
            <person name="Wang T."/>
            <person name="Liang L."/>
        </authorList>
    </citation>
    <scope>NUCLEOTIDE SEQUENCE [LARGE SCALE GENOMIC DNA]</scope>
    <source>
        <strain evidence="9 10">1N-3</strain>
    </source>
</reference>
<dbReference type="RefSeq" id="WP_105740859.1">
    <property type="nucleotide sequence ID" value="NZ_PVBR01000003.1"/>
</dbReference>
<name>A0A2S9IW86_9HYPH</name>
<dbReference type="InterPro" id="IPR042213">
    <property type="entry name" value="NBD_C_sf"/>
</dbReference>
<evidence type="ECO:0000313" key="10">
    <source>
        <dbReference type="Proteomes" id="UP000239434"/>
    </source>
</evidence>
<evidence type="ECO:0000256" key="3">
    <source>
        <dbReference type="ARBA" id="ARBA00022741"/>
    </source>
</evidence>
<evidence type="ECO:0000313" key="9">
    <source>
        <dbReference type="EMBL" id="PRD44778.1"/>
    </source>
</evidence>
<dbReference type="EMBL" id="PVBR01000003">
    <property type="protein sequence ID" value="PRD44778.1"/>
    <property type="molecule type" value="Genomic_DNA"/>
</dbReference>
<evidence type="ECO:0000256" key="6">
    <source>
        <dbReference type="ARBA" id="ARBA00023277"/>
    </source>
</evidence>
<comment type="similarity">
    <text evidence="1">Belongs to the four-carbon acid sugar kinase family.</text>
</comment>
<accession>A0A2S9IW86</accession>
<proteinExistence type="inferred from homology"/>
<dbReference type="InterPro" id="IPR031475">
    <property type="entry name" value="NBD_C"/>
</dbReference>
<evidence type="ECO:0000259" key="7">
    <source>
        <dbReference type="Pfam" id="PF07005"/>
    </source>
</evidence>
<evidence type="ECO:0000256" key="2">
    <source>
        <dbReference type="ARBA" id="ARBA00022679"/>
    </source>
</evidence>
<keyword evidence="10" id="KW-1185">Reference proteome</keyword>
<keyword evidence="6" id="KW-0119">Carbohydrate metabolism</keyword>
<keyword evidence="2" id="KW-0808">Transferase</keyword>
<dbReference type="InterPro" id="IPR010737">
    <property type="entry name" value="4-carb_acid_sugar_kinase_N"/>
</dbReference>
<dbReference type="Gene3D" id="3.40.980.20">
    <property type="entry name" value="Four-carbon acid sugar kinase, nucleotide binding domain"/>
    <property type="match status" value="1"/>
</dbReference>
<evidence type="ECO:0000256" key="5">
    <source>
        <dbReference type="ARBA" id="ARBA00022840"/>
    </source>
</evidence>
<gene>
    <name evidence="9" type="ORF">C5748_05145</name>
</gene>
<dbReference type="Gene3D" id="3.40.50.10840">
    <property type="entry name" value="Putative sugar-binding, N-terminal domain"/>
    <property type="match status" value="1"/>
</dbReference>
<sequence>MAVEYVFVGDDFTGASDTLATLARAGRRVRLFLDPPDPEAIAEERLDAVGIATEFRALPPNVITTQIETMAPGLRALSPRIVHYKICSTFDSSREVGSIGAAVTALEHHLAPELVAIIGGQPSLGRYCAFGNLFARGPNGQVDRIDRHPVMRRHPITPMTEADLRIHLARQDFQGLQLVAWPTIEEGPAALKAHIEGLLRAGQRHMLFDACNQAHLDTIGAALDGFGSNDRPLLIIGASSVAEALASAPRPHGPVVPARDNGNRGPCLVVAGSRSEVTAAQVEAARRFNRVPIRSQDLANETTVGQFAARCAAALATDENVLAYLTPSENYRSGGAELSHKLADLVAATLDRHAVRALGIAGGDTSSVVVRRLGFDSLAFEEQLDTGVAICVAGSNVVQRNDMRLMLKGGQVGSDAVFDRFVSAMDGRCR</sequence>
<keyword evidence="5" id="KW-0067">ATP-binding</keyword>
<dbReference type="Pfam" id="PF17042">
    <property type="entry name" value="NBD_C"/>
    <property type="match status" value="1"/>
</dbReference>
<keyword evidence="4" id="KW-0418">Kinase</keyword>
<keyword evidence="3" id="KW-0547">Nucleotide-binding</keyword>
<feature type="domain" description="Four-carbon acid sugar kinase nucleotide binding" evidence="8">
    <location>
        <begin position="268"/>
        <end position="418"/>
    </location>
</feature>
<evidence type="ECO:0000256" key="4">
    <source>
        <dbReference type="ARBA" id="ARBA00022777"/>
    </source>
</evidence>
<feature type="domain" description="Four-carbon acid sugar kinase N-terminal" evidence="7">
    <location>
        <begin position="6"/>
        <end position="245"/>
    </location>
</feature>
<organism evidence="9 10">
    <name type="scientific">Phyllobacterium phragmitis</name>
    <dbReference type="NCBI Taxonomy" id="2670329"/>
    <lineage>
        <taxon>Bacteria</taxon>
        <taxon>Pseudomonadati</taxon>
        <taxon>Pseudomonadota</taxon>
        <taxon>Alphaproteobacteria</taxon>
        <taxon>Hyphomicrobiales</taxon>
        <taxon>Phyllobacteriaceae</taxon>
        <taxon>Phyllobacterium</taxon>
    </lineage>
</organism>